<accession>A0A097EMQ1</accession>
<organism evidence="1 2">
    <name type="scientific">Candidatus Francisella endociliophora</name>
    <dbReference type="NCBI Taxonomy" id="653937"/>
    <lineage>
        <taxon>Bacteria</taxon>
        <taxon>Pseudomonadati</taxon>
        <taxon>Pseudomonadota</taxon>
        <taxon>Gammaproteobacteria</taxon>
        <taxon>Thiotrichales</taxon>
        <taxon>Francisellaceae</taxon>
        <taxon>Francisella</taxon>
    </lineage>
</organism>
<dbReference type="HOGENOM" id="CLU_945796_0_0_6"/>
<name>A0A097EMQ1_9GAMM</name>
<dbReference type="OrthoDB" id="5606166at2"/>
<protein>
    <submittedName>
        <fullName evidence="1">Uncharacterized protein</fullName>
    </submittedName>
</protein>
<proteinExistence type="predicted"/>
<evidence type="ECO:0000313" key="2">
    <source>
        <dbReference type="Proteomes" id="UP000029672"/>
    </source>
</evidence>
<evidence type="ECO:0000313" key="1">
    <source>
        <dbReference type="EMBL" id="AIT08849.1"/>
    </source>
</evidence>
<dbReference type="Proteomes" id="UP000029672">
    <property type="component" value="Chromosome"/>
</dbReference>
<reference evidence="1 2" key="1">
    <citation type="submission" date="2014-10" db="EMBL/GenBank/DDBJ databases">
        <title>Whole genome sequence of Francisella endociliophora strain FSC1006, isolated from a laboratory culture of the marine ciliate Euplotes raikovi.</title>
        <authorList>
            <person name="Granberg M."/>
            <person name="Backman S."/>
            <person name="Lundmark E."/>
            <person name="Nilsson E."/>
            <person name="Karlsson E."/>
            <person name="Thelaus J."/>
            <person name="Ohrman C."/>
            <person name="Larkeryd A."/>
            <person name="Stenberg P."/>
        </authorList>
    </citation>
    <scope>NUCLEOTIDE SEQUENCE [LARGE SCALE GENOMIC DNA]</scope>
    <source>
        <strain evidence="1 2">FSC1006</strain>
    </source>
</reference>
<dbReference type="EMBL" id="CP009574">
    <property type="protein sequence ID" value="AIT08849.1"/>
    <property type="molecule type" value="Genomic_DNA"/>
</dbReference>
<dbReference type="STRING" id="1547445.LO80_01885"/>
<dbReference type="KEGG" id="frf:LO80_01885"/>
<dbReference type="RefSeq" id="WP_040008055.1">
    <property type="nucleotide sequence ID" value="NZ_CP009574.1"/>
</dbReference>
<dbReference type="AlphaFoldDB" id="A0A097EMQ1"/>
<gene>
    <name evidence="1" type="ORF">LO80_01885</name>
</gene>
<keyword evidence="2" id="KW-1185">Reference proteome</keyword>
<sequence length="294" mass="33626">MKTMIITLSVIFILIASFTVGRAMGIFGPSQSSINEVGEKAAAQLESAYDKKFVVVADSGRYATGNRSYEFEMYPADDKDYKIAVTTDVYGRVEFSSYDENHYKIKEWKDKYICPYMDKITKNNTCGSMVAVALGVNNSDFDAAKATLDKYPTFMQAIEHSTRGLQVGAGGNVKFDITPQNILKLMEETYKLGKFLDQYKFYQTSIRIRICNPKDKEGHCTYWGGIGIKDWSYMPNPEKRWIKKENIKNWQSPLDLADFTKVVDTKPGEVPKRVKLSESMMWPEIQRLYKEQQA</sequence>